<evidence type="ECO:0000256" key="1">
    <source>
        <dbReference type="SAM" id="Phobius"/>
    </source>
</evidence>
<feature type="transmembrane region" description="Helical" evidence="1">
    <location>
        <begin position="43"/>
        <end position="60"/>
    </location>
</feature>
<gene>
    <name evidence="2" type="ORF">Sste5346_002637</name>
</gene>
<feature type="transmembrane region" description="Helical" evidence="1">
    <location>
        <begin position="144"/>
        <end position="164"/>
    </location>
</feature>
<evidence type="ECO:0000313" key="3">
    <source>
        <dbReference type="Proteomes" id="UP001583186"/>
    </source>
</evidence>
<sequence>MSDMHVAAMGLSVLKRSMGSNYGSPDTPDTPQGPTYNLPPLTWGLVAIITLIFLPAYLWTSYSIKSVYTTLAIVENPNPAAYEAVASDDNDAAPAAVPSAGDAAADEEAAAHAVGANKPITASIRRTYKLLRAANGWRGNFRGFWVAVLIFILAAIGTLVLSAIPFVPGFVAGLIVSLGLVQLQTAWVHTVIRATPATVPVWRRLPPFRRTFEATSIPTFIHWAANVIPTVVSMLLTHVLKLDKYDIRYPSDVPAYSHDMIWKTIVVLVVALVLVFGLTIPANVILVRVQASLLPPDEDTVVPFDRSFNGTVEPAVVGGRSFVTIRNAFRTFSRASWKRVYLLYIKFHVLSIVLNVVYLAIVVPVVVLTSQKVDPNN</sequence>
<name>A0ABR3ZI91_9PEZI</name>
<reference evidence="2 3" key="1">
    <citation type="journal article" date="2024" name="IMA Fungus">
        <title>IMA Genome - F19 : A genome assembly and annotation guide to empower mycologists, including annotated draft genome sequences of Ceratocystis pirilliformis, Diaporthe australafricana, Fusarium ophioides, Paecilomyces lecythidis, and Sporothrix stenoceras.</title>
        <authorList>
            <person name="Aylward J."/>
            <person name="Wilson A.M."/>
            <person name="Visagie C.M."/>
            <person name="Spraker J."/>
            <person name="Barnes I."/>
            <person name="Buitendag C."/>
            <person name="Ceriani C."/>
            <person name="Del Mar Angel L."/>
            <person name="du Plessis D."/>
            <person name="Fuchs T."/>
            <person name="Gasser K."/>
            <person name="Kramer D."/>
            <person name="Li W."/>
            <person name="Munsamy K."/>
            <person name="Piso A."/>
            <person name="Price J.L."/>
            <person name="Sonnekus B."/>
            <person name="Thomas C."/>
            <person name="van der Nest A."/>
            <person name="van Dijk A."/>
            <person name="van Heerden A."/>
            <person name="van Vuuren N."/>
            <person name="Yilmaz N."/>
            <person name="Duong T.A."/>
            <person name="van der Merwe N.A."/>
            <person name="Wingfield M.J."/>
            <person name="Wingfield B.D."/>
        </authorList>
    </citation>
    <scope>NUCLEOTIDE SEQUENCE [LARGE SCALE GENOMIC DNA]</scope>
    <source>
        <strain evidence="2 3">CMW 5346</strain>
    </source>
</reference>
<keyword evidence="1" id="KW-0472">Membrane</keyword>
<proteinExistence type="predicted"/>
<feature type="transmembrane region" description="Helical" evidence="1">
    <location>
        <begin position="220"/>
        <end position="240"/>
    </location>
</feature>
<feature type="transmembrane region" description="Helical" evidence="1">
    <location>
        <begin position="260"/>
        <end position="286"/>
    </location>
</feature>
<feature type="transmembrane region" description="Helical" evidence="1">
    <location>
        <begin position="170"/>
        <end position="199"/>
    </location>
</feature>
<comment type="caution">
    <text evidence="2">The sequence shown here is derived from an EMBL/GenBank/DDBJ whole genome shotgun (WGS) entry which is preliminary data.</text>
</comment>
<keyword evidence="1" id="KW-0812">Transmembrane</keyword>
<organism evidence="2 3">
    <name type="scientific">Sporothrix stenoceras</name>
    <dbReference type="NCBI Taxonomy" id="5173"/>
    <lineage>
        <taxon>Eukaryota</taxon>
        <taxon>Fungi</taxon>
        <taxon>Dikarya</taxon>
        <taxon>Ascomycota</taxon>
        <taxon>Pezizomycotina</taxon>
        <taxon>Sordariomycetes</taxon>
        <taxon>Sordariomycetidae</taxon>
        <taxon>Ophiostomatales</taxon>
        <taxon>Ophiostomataceae</taxon>
        <taxon>Sporothrix</taxon>
    </lineage>
</organism>
<accession>A0ABR3ZI91</accession>
<keyword evidence="3" id="KW-1185">Reference proteome</keyword>
<feature type="transmembrane region" description="Helical" evidence="1">
    <location>
        <begin position="340"/>
        <end position="367"/>
    </location>
</feature>
<keyword evidence="1" id="KW-1133">Transmembrane helix</keyword>
<evidence type="ECO:0000313" key="2">
    <source>
        <dbReference type="EMBL" id="KAL1899771.1"/>
    </source>
</evidence>
<protein>
    <recommendedName>
        <fullName evidence="4">Ubiquitin carrier protein</fullName>
    </recommendedName>
</protein>
<dbReference type="EMBL" id="JAWCUI010000011">
    <property type="protein sequence ID" value="KAL1899771.1"/>
    <property type="molecule type" value="Genomic_DNA"/>
</dbReference>
<dbReference type="Proteomes" id="UP001583186">
    <property type="component" value="Unassembled WGS sequence"/>
</dbReference>
<evidence type="ECO:0008006" key="4">
    <source>
        <dbReference type="Google" id="ProtNLM"/>
    </source>
</evidence>